<gene>
    <name evidence="19" type="ORF">LRAMOSA03071</name>
</gene>
<feature type="compositionally biased region" description="Low complexity" evidence="16">
    <location>
        <begin position="624"/>
        <end position="634"/>
    </location>
</feature>
<evidence type="ECO:0000256" key="13">
    <source>
        <dbReference type="ARBA" id="ARBA00058985"/>
    </source>
</evidence>
<dbReference type="GO" id="GO:0006281">
    <property type="term" value="P:DNA repair"/>
    <property type="evidence" value="ECO:0007669"/>
    <property type="project" value="UniProtKB-KW"/>
</dbReference>
<keyword evidence="6 14" id="KW-0548">Nucleotidyltransferase</keyword>
<feature type="region of interest" description="Disordered" evidence="16">
    <location>
        <begin position="750"/>
        <end position="852"/>
    </location>
</feature>
<feature type="compositionally biased region" description="Polar residues" evidence="16">
    <location>
        <begin position="599"/>
        <end position="623"/>
    </location>
</feature>
<keyword evidence="11 14" id="KW-0234">DNA repair</keyword>
<dbReference type="Gene3D" id="3.30.70.270">
    <property type="match status" value="1"/>
</dbReference>
<dbReference type="InterPro" id="IPR031991">
    <property type="entry name" value="Rev1_C"/>
</dbReference>
<dbReference type="GO" id="GO:0005634">
    <property type="term" value="C:nucleus"/>
    <property type="evidence" value="ECO:0007669"/>
    <property type="project" value="UniProtKB-SubCell"/>
</dbReference>
<dbReference type="Pfam" id="PF16727">
    <property type="entry name" value="REV1_C"/>
    <property type="match status" value="1"/>
</dbReference>
<feature type="region of interest" description="Disordered" evidence="16">
    <location>
        <begin position="591"/>
        <end position="643"/>
    </location>
</feature>
<evidence type="ECO:0000256" key="10">
    <source>
        <dbReference type="ARBA" id="ARBA00023125"/>
    </source>
</evidence>
<evidence type="ECO:0000256" key="8">
    <source>
        <dbReference type="ARBA" id="ARBA00022763"/>
    </source>
</evidence>
<keyword evidence="10 14" id="KW-0238">DNA-binding</keyword>
<dbReference type="PANTHER" id="PTHR45990:SF1">
    <property type="entry name" value="DNA REPAIR PROTEIN REV1"/>
    <property type="match status" value="1"/>
</dbReference>
<feature type="domain" description="UmuC" evidence="18">
    <location>
        <begin position="224"/>
        <end position="405"/>
    </location>
</feature>
<dbReference type="InterPro" id="IPR043502">
    <property type="entry name" value="DNA/RNA_pol_sf"/>
</dbReference>
<dbReference type="AlphaFoldDB" id="A0A077WST0"/>
<dbReference type="SUPFAM" id="SSF100879">
    <property type="entry name" value="Lesion bypass DNA polymerase (Y-family), little finger domain"/>
    <property type="match status" value="1"/>
</dbReference>
<comment type="cofactor">
    <cofactor evidence="15">
        <name>Mg(2+)</name>
        <dbReference type="ChEBI" id="CHEBI:18420"/>
    </cofactor>
    <text evidence="15">Binds 2 magnesium ions.</text>
</comment>
<dbReference type="InterPro" id="IPR036420">
    <property type="entry name" value="BRCT_dom_sf"/>
</dbReference>
<dbReference type="InterPro" id="IPR043128">
    <property type="entry name" value="Rev_trsase/Diguanyl_cyclase"/>
</dbReference>
<protein>
    <recommendedName>
        <fullName evidence="3 14">DNA repair protein REV1</fullName>
        <ecNumber evidence="14">2.7.7.-</ecNumber>
    </recommendedName>
</protein>
<dbReference type="PANTHER" id="PTHR45990">
    <property type="entry name" value="DNA REPAIR PROTEIN REV1"/>
    <property type="match status" value="1"/>
</dbReference>
<evidence type="ECO:0000256" key="2">
    <source>
        <dbReference type="ARBA" id="ARBA00010945"/>
    </source>
</evidence>
<dbReference type="EMBL" id="LK023335">
    <property type="protein sequence ID" value="CDS10395.1"/>
    <property type="molecule type" value="Genomic_DNA"/>
</dbReference>
<feature type="compositionally biased region" description="Basic residues" evidence="16">
    <location>
        <begin position="798"/>
        <end position="810"/>
    </location>
</feature>
<dbReference type="PROSITE" id="PS50172">
    <property type="entry name" value="BRCT"/>
    <property type="match status" value="1"/>
</dbReference>
<feature type="binding site" evidence="15">
    <location>
        <position position="328"/>
    </location>
    <ligand>
        <name>Mg(2+)</name>
        <dbReference type="ChEBI" id="CHEBI:18420"/>
        <label>1</label>
    </ligand>
</feature>
<keyword evidence="12 14" id="KW-0539">Nucleus</keyword>
<keyword evidence="7 15" id="KW-0479">Metal-binding</keyword>
<dbReference type="FunFam" id="3.30.1490.100:FF:000001">
    <property type="entry name" value="DNA repair protein REV1"/>
    <property type="match status" value="1"/>
</dbReference>
<dbReference type="GO" id="GO:0070987">
    <property type="term" value="P:error-free translesion synthesis"/>
    <property type="evidence" value="ECO:0007669"/>
    <property type="project" value="TreeGrafter"/>
</dbReference>
<dbReference type="InterPro" id="IPR017961">
    <property type="entry name" value="DNA_pol_Y-fam_little_finger"/>
</dbReference>
<proteinExistence type="inferred from homology"/>
<dbReference type="CDD" id="cd01701">
    <property type="entry name" value="PolY_Rev1"/>
    <property type="match status" value="1"/>
</dbReference>
<organism evidence="19">
    <name type="scientific">Lichtheimia ramosa</name>
    <dbReference type="NCBI Taxonomy" id="688394"/>
    <lineage>
        <taxon>Eukaryota</taxon>
        <taxon>Fungi</taxon>
        <taxon>Fungi incertae sedis</taxon>
        <taxon>Mucoromycota</taxon>
        <taxon>Mucoromycotina</taxon>
        <taxon>Mucoromycetes</taxon>
        <taxon>Mucorales</taxon>
        <taxon>Lichtheimiaceae</taxon>
        <taxon>Lichtheimia</taxon>
    </lineage>
</organism>
<dbReference type="PIRSF" id="PIRSF036573">
    <property type="entry name" value="REV1"/>
    <property type="match status" value="1"/>
</dbReference>
<evidence type="ECO:0000313" key="19">
    <source>
        <dbReference type="EMBL" id="CDS10395.1"/>
    </source>
</evidence>
<feature type="binding site" evidence="15">
    <location>
        <position position="228"/>
    </location>
    <ligand>
        <name>Mg(2+)</name>
        <dbReference type="ChEBI" id="CHEBI:18420"/>
        <label>1</label>
    </ligand>
</feature>
<accession>A0A077WST0</accession>
<dbReference type="GO" id="GO:0003684">
    <property type="term" value="F:damaged DNA binding"/>
    <property type="evidence" value="ECO:0007669"/>
    <property type="project" value="UniProtKB-UniRule"/>
</dbReference>
<dbReference type="InterPro" id="IPR053848">
    <property type="entry name" value="IMS_HHH_1"/>
</dbReference>
<name>A0A077WST0_9FUNG</name>
<dbReference type="Gene3D" id="3.30.1490.100">
    <property type="entry name" value="DNA polymerase, Y-family, little finger domain"/>
    <property type="match status" value="1"/>
</dbReference>
<dbReference type="Gene3D" id="1.10.150.20">
    <property type="entry name" value="5' to 3' exonuclease, C-terminal subdomain"/>
    <property type="match status" value="1"/>
</dbReference>
<reference evidence="19" key="1">
    <citation type="journal article" date="2014" name="Genome Announc.">
        <title>De novo whole-genome sequence and genome annotation of Lichtheimia ramosa.</title>
        <authorList>
            <person name="Linde J."/>
            <person name="Schwartze V."/>
            <person name="Binder U."/>
            <person name="Lass-Florl C."/>
            <person name="Voigt K."/>
            <person name="Horn F."/>
        </authorList>
    </citation>
    <scope>NUCLEOTIDE SEQUENCE</scope>
    <source>
        <strain evidence="19">JMRC FSU:6197</strain>
    </source>
</reference>
<dbReference type="GO" id="GO:0042276">
    <property type="term" value="P:error-prone translesion synthesis"/>
    <property type="evidence" value="ECO:0007669"/>
    <property type="project" value="InterPro"/>
</dbReference>
<evidence type="ECO:0000256" key="11">
    <source>
        <dbReference type="ARBA" id="ARBA00023204"/>
    </source>
</evidence>
<dbReference type="OrthoDB" id="427711at2759"/>
<evidence type="ECO:0000256" key="5">
    <source>
        <dbReference type="ARBA" id="ARBA00022679"/>
    </source>
</evidence>
<evidence type="ECO:0000256" key="14">
    <source>
        <dbReference type="PIRNR" id="PIRNR036573"/>
    </source>
</evidence>
<dbReference type="GO" id="GO:0017125">
    <property type="term" value="F:deoxycytidyl transferase activity"/>
    <property type="evidence" value="ECO:0007669"/>
    <property type="project" value="TreeGrafter"/>
</dbReference>
<comment type="similarity">
    <text evidence="2 14">Belongs to the DNA polymerase type-Y family.</text>
</comment>
<dbReference type="SUPFAM" id="SSF52113">
    <property type="entry name" value="BRCT domain"/>
    <property type="match status" value="1"/>
</dbReference>
<keyword evidence="5 14" id="KW-0808">Transferase</keyword>
<dbReference type="CDD" id="cd17719">
    <property type="entry name" value="BRCT_Rev1"/>
    <property type="match status" value="1"/>
</dbReference>
<feature type="binding site" evidence="15">
    <location>
        <position position="327"/>
    </location>
    <ligand>
        <name>Mg(2+)</name>
        <dbReference type="ChEBI" id="CHEBI:18420"/>
        <label>1</label>
    </ligand>
</feature>
<dbReference type="Pfam" id="PF11799">
    <property type="entry name" value="IMS_C"/>
    <property type="match status" value="1"/>
</dbReference>
<dbReference type="SUPFAM" id="SSF56672">
    <property type="entry name" value="DNA/RNA polymerases"/>
    <property type="match status" value="1"/>
</dbReference>
<dbReference type="GO" id="GO:0046872">
    <property type="term" value="F:metal ion binding"/>
    <property type="evidence" value="ECO:0007669"/>
    <property type="project" value="UniProtKB-KW"/>
</dbReference>
<dbReference type="FunFam" id="3.40.50.10190:FF:000011">
    <property type="entry name" value="DNA repair protein REV1"/>
    <property type="match status" value="1"/>
</dbReference>
<dbReference type="Gene3D" id="3.40.50.10190">
    <property type="entry name" value="BRCT domain"/>
    <property type="match status" value="1"/>
</dbReference>
<evidence type="ECO:0000256" key="4">
    <source>
        <dbReference type="ARBA" id="ARBA00022634"/>
    </source>
</evidence>
<dbReference type="InterPro" id="IPR001357">
    <property type="entry name" value="BRCT_dom"/>
</dbReference>
<feature type="compositionally biased region" description="Low complexity" evidence="16">
    <location>
        <begin position="685"/>
        <end position="721"/>
    </location>
</feature>
<dbReference type="EC" id="2.7.7.-" evidence="14"/>
<evidence type="ECO:0000256" key="16">
    <source>
        <dbReference type="SAM" id="MobiDB-lite"/>
    </source>
</evidence>
<dbReference type="SMART" id="SM00292">
    <property type="entry name" value="BRCT"/>
    <property type="match status" value="1"/>
</dbReference>
<feature type="region of interest" description="Disordered" evidence="16">
    <location>
        <begin position="683"/>
        <end position="724"/>
    </location>
</feature>
<evidence type="ECO:0000256" key="15">
    <source>
        <dbReference type="PIRSR" id="PIRSR036573-2"/>
    </source>
</evidence>
<dbReference type="GO" id="GO:0003887">
    <property type="term" value="F:DNA-directed DNA polymerase activity"/>
    <property type="evidence" value="ECO:0007669"/>
    <property type="project" value="InterPro"/>
</dbReference>
<dbReference type="Pfam" id="PF16589">
    <property type="entry name" value="BRCT_2"/>
    <property type="match status" value="1"/>
</dbReference>
<evidence type="ECO:0000256" key="3">
    <source>
        <dbReference type="ARBA" id="ARBA00020399"/>
    </source>
</evidence>
<evidence type="ECO:0000256" key="12">
    <source>
        <dbReference type="ARBA" id="ARBA00023242"/>
    </source>
</evidence>
<keyword evidence="9 15" id="KW-0460">Magnesium</keyword>
<feature type="domain" description="BRCT" evidence="17">
    <location>
        <begin position="39"/>
        <end position="126"/>
    </location>
</feature>
<dbReference type="Gene3D" id="3.40.1170.60">
    <property type="match status" value="1"/>
</dbReference>
<dbReference type="PROSITE" id="PS50173">
    <property type="entry name" value="UMUC"/>
    <property type="match status" value="1"/>
</dbReference>
<dbReference type="Gene3D" id="1.20.58.1280">
    <property type="entry name" value="DNA repair protein Rev1, C-terminal domain"/>
    <property type="match status" value="1"/>
</dbReference>
<evidence type="ECO:0000259" key="18">
    <source>
        <dbReference type="PROSITE" id="PS50173"/>
    </source>
</evidence>
<evidence type="ECO:0000256" key="6">
    <source>
        <dbReference type="ARBA" id="ARBA00022695"/>
    </source>
</evidence>
<dbReference type="Pfam" id="PF00817">
    <property type="entry name" value="IMS"/>
    <property type="match status" value="1"/>
</dbReference>
<evidence type="ECO:0000256" key="1">
    <source>
        <dbReference type="ARBA" id="ARBA00004123"/>
    </source>
</evidence>
<dbReference type="InterPro" id="IPR012112">
    <property type="entry name" value="REV1"/>
</dbReference>
<keyword evidence="4 14" id="KW-0237">DNA synthesis</keyword>
<evidence type="ECO:0000256" key="9">
    <source>
        <dbReference type="ARBA" id="ARBA00022842"/>
    </source>
</evidence>
<dbReference type="Pfam" id="PF21999">
    <property type="entry name" value="IMS_HHH_1"/>
    <property type="match status" value="1"/>
</dbReference>
<comment type="subcellular location">
    <subcellularLocation>
        <location evidence="1 14">Nucleus</location>
    </subcellularLocation>
</comment>
<dbReference type="InterPro" id="IPR001126">
    <property type="entry name" value="UmuC"/>
</dbReference>
<sequence>MDDHYGAIKFGEFRKYMQNKQAKLKDQERALEHTASQSTLPQIFQGLSIYINGYTNPSQSELRRLIILHGGNYQHYLKKSSVTHIVASNLTQSKLHEFRAYKVVKPSWITDSIEAKELQPWPQYRVIVKESAQKELVFHHPQQQEQQQQEQQQPEGKTLNAALLANPWNKENTSVQPGFIEKFYESSRLHHLSTWRAELKEMVGKMEQKYTLGKRKRSSGPRIVMHIDFDCFFASVGLLDRQHLKEKPVAVAHGQGRQENSSSDIASCNYIARSFGLYNGMHIGVAKKKCPELQVIPYEFEKYKAISEMFYETLFEYAEQLQPVSVDEALIQVDGNRDPLELAQEIRQVIRDKTQCEVSIGIGSNILLARLATKKAKPAGQYFCQKDQAMEFLAPLDVSDLPGVGYRMASKIQEDLGVSQVGELAKIPLGRLQHYLGPKTGKMLYNYSRGIDDRELQMFQPRQSVSADVNWGVRFENEDQVKNFVMELGEEVSRRLHNIQQRGKSITVKILRRHPSAGEAEKRLGCGECDSFSKSIVLDRFTDDASVIGTHAYQMLSSFGFDPADLRGIGIQVQKLDIRNVGKQQTLQFAPAKERTPDNDQQLEMSPLSTPSPERQPITTVTAPSSPSRPSSPSKATLTPAIREKPVIHVDPSVFAELPKSVQDDLSKTHKVEFLDNAASSIQVSQQNQPTSLPQQQQEQSSALPRQQQQQSQSQYFHISQPDLPPWSQLDPEFLLALPERTRKQVLETYSKTRAQKTTPTTTNDQPVEPPRPTPLLSPHRNQHELSPSRMAPPHTPRNSRQRNTRRIKKGYASPSGRERTLTQMLLPDTSPSRHPPSPTTAARRERNEEEMPPWDVNIWNELPPDVKQEILFDYRREKRMQERQLRDEHFRQVHDKLMQSESAPALAITIPKEPELMGKHTMQDIRGLLKQWVDEFPEHPEKEDVETVTRYLCELVQTKYLDKVQMIVMYLVHLTSGNNAWTPYIETLQQQVSHHIQEIYHCPIKFS</sequence>
<evidence type="ECO:0000259" key="17">
    <source>
        <dbReference type="PROSITE" id="PS50172"/>
    </source>
</evidence>
<keyword evidence="8 14" id="KW-0227">DNA damage</keyword>
<dbReference type="Gene3D" id="6.10.250.1490">
    <property type="match status" value="1"/>
</dbReference>
<dbReference type="InterPro" id="IPR038401">
    <property type="entry name" value="Rev1_C_sf"/>
</dbReference>
<evidence type="ECO:0000256" key="7">
    <source>
        <dbReference type="ARBA" id="ARBA00022723"/>
    </source>
</evidence>
<dbReference type="InterPro" id="IPR036775">
    <property type="entry name" value="DNA_pol_Y-fam_lit_finger_sf"/>
</dbReference>
<comment type="function">
    <text evidence="13">Deoxycytidyl transferase involved in DNA repair. Transfers a dCMP residue from dCTP to the 3'-end of a DNA primer in a template-dependent reaction. May assist in the first step in the bypass of abasic lesions by the insertion of a nucleotide opposite the lesion. Required for normal induction of mutations by physical and chemical agents. Involved in mitochondrial DNA mutagenesis.</text>
</comment>